<dbReference type="EMBL" id="JAEAOA010001462">
    <property type="protein sequence ID" value="KAK3581213.1"/>
    <property type="molecule type" value="Genomic_DNA"/>
</dbReference>
<dbReference type="SUPFAM" id="SSF52540">
    <property type="entry name" value="P-loop containing nucleoside triphosphate hydrolases"/>
    <property type="match status" value="1"/>
</dbReference>
<dbReference type="Gene3D" id="3.40.50.300">
    <property type="entry name" value="P-loop containing nucleotide triphosphate hydrolases"/>
    <property type="match status" value="1"/>
</dbReference>
<dbReference type="SMART" id="SM00174">
    <property type="entry name" value="RHO"/>
    <property type="match status" value="1"/>
</dbReference>
<dbReference type="AlphaFoldDB" id="A0AAE0RWY9"/>
<dbReference type="PANTHER" id="PTHR45775">
    <property type="entry name" value="RAD, GEM/KIR FAMILY MEMBER 2, ISOFORM C"/>
    <property type="match status" value="1"/>
</dbReference>
<feature type="region of interest" description="Disordered" evidence="3">
    <location>
        <begin position="80"/>
        <end position="151"/>
    </location>
</feature>
<dbReference type="PANTHER" id="PTHR45775:SF6">
    <property type="entry name" value="RAD, GEM_KIR FAMILY MEMBER 2, ISOFORM C"/>
    <property type="match status" value="1"/>
</dbReference>
<dbReference type="GO" id="GO:0003924">
    <property type="term" value="F:GTPase activity"/>
    <property type="evidence" value="ECO:0007669"/>
    <property type="project" value="InterPro"/>
</dbReference>
<evidence type="ECO:0000313" key="5">
    <source>
        <dbReference type="EMBL" id="KAK3581213.1"/>
    </source>
</evidence>
<dbReference type="Proteomes" id="UP001195483">
    <property type="component" value="Unassembled WGS sequence"/>
</dbReference>
<comment type="similarity">
    <text evidence="1">Belongs to the small GTPase superfamily. RGK family.</text>
</comment>
<dbReference type="GO" id="GO:0005246">
    <property type="term" value="F:calcium channel regulator activity"/>
    <property type="evidence" value="ECO:0007669"/>
    <property type="project" value="TreeGrafter"/>
</dbReference>
<reference evidence="5" key="3">
    <citation type="submission" date="2023-05" db="EMBL/GenBank/DDBJ databases">
        <authorList>
            <person name="Smith C.H."/>
        </authorList>
    </citation>
    <scope>NUCLEOTIDE SEQUENCE</scope>
    <source>
        <strain evidence="5">CHS0354</strain>
        <tissue evidence="5">Mantle</tissue>
    </source>
</reference>
<dbReference type="InterPro" id="IPR001806">
    <property type="entry name" value="Small_GTPase"/>
</dbReference>
<feature type="chain" id="PRO_5041916162" evidence="4">
    <location>
        <begin position="23"/>
        <end position="434"/>
    </location>
</feature>
<evidence type="ECO:0000256" key="1">
    <source>
        <dbReference type="ARBA" id="ARBA00008846"/>
    </source>
</evidence>
<dbReference type="GO" id="GO:0005525">
    <property type="term" value="F:GTP binding"/>
    <property type="evidence" value="ECO:0007669"/>
    <property type="project" value="InterPro"/>
</dbReference>
<dbReference type="NCBIfam" id="TIGR00231">
    <property type="entry name" value="small_GTP"/>
    <property type="match status" value="1"/>
</dbReference>
<dbReference type="PRINTS" id="PR00449">
    <property type="entry name" value="RASTRNSFRMNG"/>
</dbReference>
<evidence type="ECO:0000256" key="2">
    <source>
        <dbReference type="ARBA" id="ARBA00022553"/>
    </source>
</evidence>
<evidence type="ECO:0000313" key="6">
    <source>
        <dbReference type="Proteomes" id="UP001195483"/>
    </source>
</evidence>
<organism evidence="5 6">
    <name type="scientific">Potamilus streckersoni</name>
    <dbReference type="NCBI Taxonomy" id="2493646"/>
    <lineage>
        <taxon>Eukaryota</taxon>
        <taxon>Metazoa</taxon>
        <taxon>Spiralia</taxon>
        <taxon>Lophotrochozoa</taxon>
        <taxon>Mollusca</taxon>
        <taxon>Bivalvia</taxon>
        <taxon>Autobranchia</taxon>
        <taxon>Heteroconchia</taxon>
        <taxon>Palaeoheterodonta</taxon>
        <taxon>Unionida</taxon>
        <taxon>Unionoidea</taxon>
        <taxon>Unionidae</taxon>
        <taxon>Ambleminae</taxon>
        <taxon>Lampsilini</taxon>
        <taxon>Potamilus</taxon>
    </lineage>
</organism>
<feature type="compositionally biased region" description="Polar residues" evidence="3">
    <location>
        <begin position="106"/>
        <end position="125"/>
    </location>
</feature>
<gene>
    <name evidence="5" type="ORF">CHS0354_024756</name>
</gene>
<dbReference type="GO" id="GO:0005886">
    <property type="term" value="C:plasma membrane"/>
    <property type="evidence" value="ECO:0007669"/>
    <property type="project" value="TreeGrafter"/>
</dbReference>
<dbReference type="InterPro" id="IPR005225">
    <property type="entry name" value="Small_GTP-bd"/>
</dbReference>
<keyword evidence="6" id="KW-1185">Reference proteome</keyword>
<dbReference type="SMART" id="SM00173">
    <property type="entry name" value="RAS"/>
    <property type="match status" value="1"/>
</dbReference>
<feature type="signal peptide" evidence="4">
    <location>
        <begin position="1"/>
        <end position="22"/>
    </location>
</feature>
<dbReference type="Pfam" id="PF00071">
    <property type="entry name" value="Ras"/>
    <property type="match status" value="1"/>
</dbReference>
<feature type="region of interest" description="Disordered" evidence="3">
    <location>
        <begin position="31"/>
        <end position="53"/>
    </location>
</feature>
<evidence type="ECO:0000256" key="4">
    <source>
        <dbReference type="SAM" id="SignalP"/>
    </source>
</evidence>
<feature type="compositionally biased region" description="Basic and acidic residues" evidence="3">
    <location>
        <begin position="139"/>
        <end position="151"/>
    </location>
</feature>
<dbReference type="SMART" id="SM00175">
    <property type="entry name" value="RAB"/>
    <property type="match status" value="1"/>
</dbReference>
<dbReference type="InterPro" id="IPR051641">
    <property type="entry name" value="RGK_GTP-binding_reg"/>
</dbReference>
<dbReference type="InterPro" id="IPR027417">
    <property type="entry name" value="P-loop_NTPase"/>
</dbReference>
<reference evidence="5" key="2">
    <citation type="journal article" date="2021" name="Genome Biol. Evol.">
        <title>Developing a high-quality reference genome for a parasitic bivalve with doubly uniparental inheritance (Bivalvia: Unionida).</title>
        <authorList>
            <person name="Smith C.H."/>
        </authorList>
    </citation>
    <scope>NUCLEOTIDE SEQUENCE</scope>
    <source>
        <strain evidence="5">CHS0354</strain>
        <tissue evidence="5">Mantle</tissue>
    </source>
</reference>
<dbReference type="PROSITE" id="PS51419">
    <property type="entry name" value="RAB"/>
    <property type="match status" value="1"/>
</dbReference>
<keyword evidence="2" id="KW-0597">Phosphoprotein</keyword>
<name>A0AAE0RWY9_9BIVA</name>
<dbReference type="PROSITE" id="PS51421">
    <property type="entry name" value="RAS"/>
    <property type="match status" value="1"/>
</dbReference>
<proteinExistence type="inferred from homology"/>
<sequence>MTLLITARVVSIILLMKPESTCSIIMTVDKPDGPRRSQSFKETSKKTVSKIHQGADSISDTKITDETCAGSCIPRLRAQSVHKPVASARNQSKSSKRRSSLPSGSFKNYLSVPTTCPTMSEGNSDGSDESLRRVSSLKENLRADGKREREPLRRVRSFKTTSKGLINHGDSFKRKQTNCTPVLLFDCDGSNSTGESVESGVIHAVSIQSESPRAQTEPANYFFRVLMLGAPGVGKSSLTNQFMTSEYLGTNDFGISRSMEEKTVSLLVDGDESTLEFIDGLVYEMDELRSLSGDAYVVVFSITDRLSFENATDILRELHHECGTERAIILVANKSDLVRNRKVPNEEAREIADQFECKYTETSAVLNHNVDELLVGILKQILLRIGKDETEEWGKKMSKPRSRPGSFKKTKQFLDKLLGRNQKQDKSCENLYVS</sequence>
<reference evidence="5" key="1">
    <citation type="journal article" date="2021" name="Genome Biol. Evol.">
        <title>A High-Quality Reference Genome for a Parasitic Bivalve with Doubly Uniparental Inheritance (Bivalvia: Unionida).</title>
        <authorList>
            <person name="Smith C.H."/>
        </authorList>
    </citation>
    <scope>NUCLEOTIDE SEQUENCE</scope>
    <source>
        <tissue evidence="5">Mantle</tissue>
    </source>
</reference>
<protein>
    <submittedName>
        <fullName evidence="5">Uncharacterized protein</fullName>
    </submittedName>
</protein>
<evidence type="ECO:0000256" key="3">
    <source>
        <dbReference type="SAM" id="MobiDB-lite"/>
    </source>
</evidence>
<keyword evidence="4" id="KW-0732">Signal</keyword>
<accession>A0AAE0RWY9</accession>
<comment type="caution">
    <text evidence="5">The sequence shown here is derived from an EMBL/GenBank/DDBJ whole genome shotgun (WGS) entry which is preliminary data.</text>
</comment>